<dbReference type="InterPro" id="IPR004981">
    <property type="entry name" value="Trp_2_3_dOase"/>
</dbReference>
<dbReference type="Gene3D" id="1.20.58.480">
    <property type="match status" value="2"/>
</dbReference>
<evidence type="ECO:0000313" key="1">
    <source>
        <dbReference type="EMBL" id="GIH59816.1"/>
    </source>
</evidence>
<reference evidence="1 2" key="1">
    <citation type="submission" date="2021-01" db="EMBL/GenBank/DDBJ databases">
        <title>Whole genome shotgun sequence of Microbispora siamensis NBRC 104113.</title>
        <authorList>
            <person name="Komaki H."/>
            <person name="Tamura T."/>
        </authorList>
    </citation>
    <scope>NUCLEOTIDE SEQUENCE [LARGE SCALE GENOMIC DNA]</scope>
    <source>
        <strain evidence="1 2">NBRC 104113</strain>
    </source>
</reference>
<sequence>MTTETFRTAFPGHSEALAGLLASTALAELSREELADLSRRYDEAVAGDDVEMRLLTRPFSHRLAIPEYYRYTGLHVFGWFLAQQDDAYGGALLAMHAILTDLSEREHEEAARHREPPGHIAERLRRLGPVLDRIAAMPVTPQGAPRGADLVRSLAGDERLHRQVLVLRRFCGFRRSDKHDEHIFIRAVQACELTFFMTRLAARRAVSLVERDRAGCLFWMDQVDACAELLNAIFHALKTLTPELFLGFRDATGDASAVQSLNYHLMELVVYGYDDRKRDTFTRFDHLRVIGDPRLRKFRSLRDAAGTSEDPEVAAAYAALERRLLVWRGRHYGFGRTYLPNMKGSGGTEGAGYLKRFVEKDGLPSGPRLTDPEQLLSAFAFR</sequence>
<organism evidence="1 2">
    <name type="scientific">Microbispora siamensis</name>
    <dbReference type="NCBI Taxonomy" id="564413"/>
    <lineage>
        <taxon>Bacteria</taxon>
        <taxon>Bacillati</taxon>
        <taxon>Actinomycetota</taxon>
        <taxon>Actinomycetes</taxon>
        <taxon>Streptosporangiales</taxon>
        <taxon>Streptosporangiaceae</taxon>
        <taxon>Microbispora</taxon>
    </lineage>
</organism>
<evidence type="ECO:0000313" key="2">
    <source>
        <dbReference type="Proteomes" id="UP000660454"/>
    </source>
</evidence>
<keyword evidence="2" id="KW-1185">Reference proteome</keyword>
<dbReference type="InterPro" id="IPR037217">
    <property type="entry name" value="Trp/Indoleamine_2_3_dOase-like"/>
</dbReference>
<dbReference type="RefSeq" id="WP_204046982.1">
    <property type="nucleotide sequence ID" value="NZ_BOOF01000003.1"/>
</dbReference>
<dbReference type="PANTHER" id="PTHR10138:SF0">
    <property type="entry name" value="TRYPTOPHAN 2,3-DIOXYGENASE"/>
    <property type="match status" value="1"/>
</dbReference>
<dbReference type="Pfam" id="PF03301">
    <property type="entry name" value="Trp_dioxygenase"/>
    <property type="match status" value="1"/>
</dbReference>
<evidence type="ECO:0008006" key="3">
    <source>
        <dbReference type="Google" id="ProtNLM"/>
    </source>
</evidence>
<comment type="caution">
    <text evidence="1">The sequence shown here is derived from an EMBL/GenBank/DDBJ whole genome shotgun (WGS) entry which is preliminary data.</text>
</comment>
<dbReference type="EMBL" id="BOOF01000003">
    <property type="protein sequence ID" value="GIH59816.1"/>
    <property type="molecule type" value="Genomic_DNA"/>
</dbReference>
<proteinExistence type="predicted"/>
<protein>
    <recommendedName>
        <fullName evidence="3">Tryptophan 2,3-dioxygenase</fullName>
    </recommendedName>
</protein>
<gene>
    <name evidence="1" type="ORF">Msi02_06330</name>
</gene>
<dbReference type="PANTHER" id="PTHR10138">
    <property type="entry name" value="TRYPTOPHAN 2,3-DIOXYGENASE"/>
    <property type="match status" value="1"/>
</dbReference>
<dbReference type="SUPFAM" id="SSF140959">
    <property type="entry name" value="Indolic compounds 2,3-dioxygenase-like"/>
    <property type="match status" value="1"/>
</dbReference>
<name>A0ABQ4GEI6_9ACTN</name>
<dbReference type="Proteomes" id="UP000660454">
    <property type="component" value="Unassembled WGS sequence"/>
</dbReference>
<accession>A0ABQ4GEI6</accession>